<dbReference type="Pfam" id="PF14291">
    <property type="entry name" value="DUF4371"/>
    <property type="match status" value="1"/>
</dbReference>
<evidence type="ECO:0000256" key="1">
    <source>
        <dbReference type="SAM" id="MobiDB-lite"/>
    </source>
</evidence>
<evidence type="ECO:0000313" key="4">
    <source>
        <dbReference type="Proteomes" id="UP000475862"/>
    </source>
</evidence>
<dbReference type="OrthoDB" id="6615233at2759"/>
<keyword evidence="4" id="KW-1185">Reference proteome</keyword>
<feature type="region of interest" description="Disordered" evidence="1">
    <location>
        <begin position="1"/>
        <end position="39"/>
    </location>
</feature>
<gene>
    <name evidence="3" type="ORF">AGLY_003308</name>
</gene>
<proteinExistence type="predicted"/>
<dbReference type="InterPro" id="IPR008906">
    <property type="entry name" value="HATC_C_dom"/>
</dbReference>
<organism evidence="3 4">
    <name type="scientific">Aphis glycines</name>
    <name type="common">Soybean aphid</name>
    <dbReference type="NCBI Taxonomy" id="307491"/>
    <lineage>
        <taxon>Eukaryota</taxon>
        <taxon>Metazoa</taxon>
        <taxon>Ecdysozoa</taxon>
        <taxon>Arthropoda</taxon>
        <taxon>Hexapoda</taxon>
        <taxon>Insecta</taxon>
        <taxon>Pterygota</taxon>
        <taxon>Neoptera</taxon>
        <taxon>Paraneoptera</taxon>
        <taxon>Hemiptera</taxon>
        <taxon>Sternorrhyncha</taxon>
        <taxon>Aphidomorpha</taxon>
        <taxon>Aphidoidea</taxon>
        <taxon>Aphididae</taxon>
        <taxon>Aphidini</taxon>
        <taxon>Aphis</taxon>
        <taxon>Aphis</taxon>
    </lineage>
</organism>
<dbReference type="AlphaFoldDB" id="A0A6G0U0F2"/>
<dbReference type="Proteomes" id="UP000475862">
    <property type="component" value="Unassembled WGS sequence"/>
</dbReference>
<dbReference type="InterPro" id="IPR012337">
    <property type="entry name" value="RNaseH-like_sf"/>
</dbReference>
<sequence>MSGRLRDKYRTFKSGAEKRKHKITKEHQHERQKNSLFKFFKKDQNYSTAGSSQIESQINKNFQLSDSDDNINSEKVQSSDSDNGEYENIKQNYNLQPKEDIEIREVPEEENCDNEDLGRKFSVKHYDRIMANGENVIRNWLLYSKSLNRVFCMYCRLFPSKSISSLASIGFSNWKQISERLKEHELSIPHNTAQEKWIQLRMRLDLHKTVDNNIQDNLNIEKERWRSILKRIIACIEFLAEHNDAFRGTNSKLFTANNGKFLGLIQMIAKFDIIMADHLRRVCTDEIHDHYLGPRIQNELISIIATKIRNEIINRIKQSKYFTILLDGTPDKSHKEQLTFLIRIVEISKNLKYEINEYFICFIHTSKKSGLNLTEEIKQQLKLMNLDLKNCRGQAYDNGANMIGRKQGVQSRIISENPRAFFVPCTAHSLNLLLGDMASSVPAAMTFFGVIQRIYTIFSASTERWTILLKYLSDFTLKPISDTRWESRIESIKPIRFQLCQVHDALVEVSELTKDPKIKSESSSLANYEFSYDFILSVVICGLKDFFTNFREKGFQLSKKTAQKLCEDIGTPAIFKQSRILKKSKQFGYESNDTRTVSNEQKFYQDYFLTVVDQAIDGENCDLSGIELFDELKIFCRILNKPNTSIECLNLIESTCGSFPNISIALRILLTLPITTASAERSFSKLKIIKNYLRTTMLQDRLSDLAIISIERDLCENIDYNDIIEKFAEIKARKINF</sequence>
<dbReference type="PANTHER" id="PTHR45749">
    <property type="match status" value="1"/>
</dbReference>
<dbReference type="PANTHER" id="PTHR45749:SF35">
    <property type="entry name" value="AC-LIKE TRANSPOSASE-RELATED"/>
    <property type="match status" value="1"/>
</dbReference>
<evidence type="ECO:0000313" key="3">
    <source>
        <dbReference type="EMBL" id="KAE9542447.1"/>
    </source>
</evidence>
<feature type="compositionally biased region" description="Basic and acidic residues" evidence="1">
    <location>
        <begin position="1"/>
        <end position="10"/>
    </location>
</feature>
<dbReference type="InterPro" id="IPR006580">
    <property type="entry name" value="Znf_TTF"/>
</dbReference>
<dbReference type="InterPro" id="IPR025398">
    <property type="entry name" value="DUF4371"/>
</dbReference>
<evidence type="ECO:0000259" key="2">
    <source>
        <dbReference type="SMART" id="SM00597"/>
    </source>
</evidence>
<feature type="domain" description="TTF-type" evidence="2">
    <location>
        <begin position="125"/>
        <end position="209"/>
    </location>
</feature>
<comment type="caution">
    <text evidence="3">The sequence shown here is derived from an EMBL/GenBank/DDBJ whole genome shotgun (WGS) entry which is preliminary data.</text>
</comment>
<accession>A0A6G0U0F2</accession>
<protein>
    <recommendedName>
        <fullName evidence="2">TTF-type domain-containing protein</fullName>
    </recommendedName>
</protein>
<dbReference type="Pfam" id="PF05699">
    <property type="entry name" value="Dimer_Tnp_hAT"/>
    <property type="match status" value="1"/>
</dbReference>
<dbReference type="EMBL" id="VYZN01000010">
    <property type="protein sequence ID" value="KAE9542447.1"/>
    <property type="molecule type" value="Genomic_DNA"/>
</dbReference>
<reference evidence="3 4" key="1">
    <citation type="submission" date="2019-08" db="EMBL/GenBank/DDBJ databases">
        <title>The genome of the soybean aphid Biotype 1, its phylome, world population structure and adaptation to the North American continent.</title>
        <authorList>
            <person name="Giordano R."/>
            <person name="Donthu R.K."/>
            <person name="Hernandez A.G."/>
            <person name="Wright C.L."/>
            <person name="Zimin A.V."/>
        </authorList>
    </citation>
    <scope>NUCLEOTIDE SEQUENCE [LARGE SCALE GENOMIC DNA]</scope>
    <source>
        <tissue evidence="3">Whole aphids</tissue>
    </source>
</reference>
<dbReference type="GO" id="GO:0046983">
    <property type="term" value="F:protein dimerization activity"/>
    <property type="evidence" value="ECO:0007669"/>
    <property type="project" value="InterPro"/>
</dbReference>
<dbReference type="SUPFAM" id="SSF53098">
    <property type="entry name" value="Ribonuclease H-like"/>
    <property type="match status" value="1"/>
</dbReference>
<name>A0A6G0U0F2_APHGL</name>
<feature type="region of interest" description="Disordered" evidence="1">
    <location>
        <begin position="62"/>
        <end position="87"/>
    </location>
</feature>
<dbReference type="SMART" id="SM00597">
    <property type="entry name" value="ZnF_TTF"/>
    <property type="match status" value="1"/>
</dbReference>